<organism evidence="2 3">
    <name type="scientific">Solanum verrucosum</name>
    <dbReference type="NCBI Taxonomy" id="315347"/>
    <lineage>
        <taxon>Eukaryota</taxon>
        <taxon>Viridiplantae</taxon>
        <taxon>Streptophyta</taxon>
        <taxon>Embryophyta</taxon>
        <taxon>Tracheophyta</taxon>
        <taxon>Spermatophyta</taxon>
        <taxon>Magnoliopsida</taxon>
        <taxon>eudicotyledons</taxon>
        <taxon>Gunneridae</taxon>
        <taxon>Pentapetalae</taxon>
        <taxon>asterids</taxon>
        <taxon>lamiids</taxon>
        <taxon>Solanales</taxon>
        <taxon>Solanaceae</taxon>
        <taxon>Solanoideae</taxon>
        <taxon>Solaneae</taxon>
        <taxon>Solanum</taxon>
    </lineage>
</organism>
<dbReference type="AlphaFoldDB" id="A0AAF0UGU5"/>
<evidence type="ECO:0000313" key="3">
    <source>
        <dbReference type="Proteomes" id="UP001234989"/>
    </source>
</evidence>
<feature type="region of interest" description="Disordered" evidence="1">
    <location>
        <begin position="58"/>
        <end position="77"/>
    </location>
</feature>
<sequence length="143" mass="15636">MTAAKGTLAVQTPTKETNLERETIRSRIKWENDSSYPQKRTSDRDLVLDEQYGLGPFGRNVPSGVGRVSQENNGDARISPGQHYSGYYYIWYGIITKNGTSVCRVVYVPIGESRESEMNPSSSVVGTAGASASMPAWDVVVAL</sequence>
<keyword evidence="3" id="KW-1185">Reference proteome</keyword>
<evidence type="ECO:0000256" key="1">
    <source>
        <dbReference type="SAM" id="MobiDB-lite"/>
    </source>
</evidence>
<accession>A0AAF0UGU5</accession>
<evidence type="ECO:0000313" key="2">
    <source>
        <dbReference type="EMBL" id="WMV45847.1"/>
    </source>
</evidence>
<name>A0AAF0UGU5_SOLVR</name>
<protein>
    <submittedName>
        <fullName evidence="2">Uncharacterized protein</fullName>
    </submittedName>
</protein>
<reference evidence="2" key="1">
    <citation type="submission" date="2023-08" db="EMBL/GenBank/DDBJ databases">
        <title>A de novo genome assembly of Solanum verrucosum Schlechtendal, a Mexican diploid species geographically isolated from the other diploid A-genome species in potato relatives.</title>
        <authorList>
            <person name="Hosaka K."/>
        </authorList>
    </citation>
    <scope>NUCLEOTIDE SEQUENCE</scope>
    <source>
        <tissue evidence="2">Young leaves</tissue>
    </source>
</reference>
<dbReference type="Proteomes" id="UP001234989">
    <property type="component" value="Chromosome 9"/>
</dbReference>
<dbReference type="EMBL" id="CP133620">
    <property type="protein sequence ID" value="WMV45847.1"/>
    <property type="molecule type" value="Genomic_DNA"/>
</dbReference>
<feature type="region of interest" description="Disordered" evidence="1">
    <location>
        <begin position="1"/>
        <end position="20"/>
    </location>
</feature>
<gene>
    <name evidence="2" type="ORF">MTR67_039232</name>
</gene>
<proteinExistence type="predicted"/>